<organism evidence="2 3">
    <name type="scientific">Actinokineospora fastidiosa</name>
    <dbReference type="NCBI Taxonomy" id="1816"/>
    <lineage>
        <taxon>Bacteria</taxon>
        <taxon>Bacillati</taxon>
        <taxon>Actinomycetota</taxon>
        <taxon>Actinomycetes</taxon>
        <taxon>Pseudonocardiales</taxon>
        <taxon>Pseudonocardiaceae</taxon>
        <taxon>Actinokineospora</taxon>
    </lineage>
</organism>
<protein>
    <submittedName>
        <fullName evidence="2">Uncharacterized protein</fullName>
    </submittedName>
</protein>
<name>A0A918G319_9PSEU</name>
<evidence type="ECO:0000313" key="2">
    <source>
        <dbReference type="EMBL" id="GGS14423.1"/>
    </source>
</evidence>
<dbReference type="AlphaFoldDB" id="A0A918G319"/>
<evidence type="ECO:0000313" key="3">
    <source>
        <dbReference type="Proteomes" id="UP000660680"/>
    </source>
</evidence>
<dbReference type="EMBL" id="BMRB01000001">
    <property type="protein sequence ID" value="GGS14423.1"/>
    <property type="molecule type" value="Genomic_DNA"/>
</dbReference>
<dbReference type="SUPFAM" id="SSF109998">
    <property type="entry name" value="Triger factor/SurA peptide-binding domain-like"/>
    <property type="match status" value="1"/>
</dbReference>
<sequence>MRGFSTVTTVIRRRRGLALLSVVVGLVLSACSSGPSQVNAAAIVGGKTIPVDRVQELVDRAVEIEPAAQVLADQRKLDLLSRAILRQLVLTELTDAYARKHSVTVDPGQVNQLAAQVTQTLKPLPTDGSATADVIVEQAVNRVFDPAELARGYLIRLKLGQQAAPTLAVTFDYVLVSPGGPDEPAGSLRGKAEDMARRLAVSPEEAARVVRAEIAAGSQAGEGEVFTATGVGELAGTVLFGTPPGNVVGFQPSPENPAWVVAVIRERSTDAQPDPAATDDPRLATALGPRILQPMVDEIGVKISPRYGVWDTAAMGVAASEQETTGFVMPMGTAKP</sequence>
<keyword evidence="1" id="KW-0732">Signal</keyword>
<keyword evidence="3" id="KW-1185">Reference proteome</keyword>
<reference evidence="2" key="1">
    <citation type="journal article" date="2014" name="Int. J. Syst. Evol. Microbiol.">
        <title>Complete genome sequence of Corynebacterium casei LMG S-19264T (=DSM 44701T), isolated from a smear-ripened cheese.</title>
        <authorList>
            <consortium name="US DOE Joint Genome Institute (JGI-PGF)"/>
            <person name="Walter F."/>
            <person name="Albersmeier A."/>
            <person name="Kalinowski J."/>
            <person name="Ruckert C."/>
        </authorList>
    </citation>
    <scope>NUCLEOTIDE SEQUENCE</scope>
    <source>
        <strain evidence="2">JCM 3276</strain>
    </source>
</reference>
<accession>A0A918G319</accession>
<gene>
    <name evidence="2" type="ORF">GCM10010171_02880</name>
</gene>
<feature type="signal peptide" evidence="1">
    <location>
        <begin position="1"/>
        <end position="40"/>
    </location>
</feature>
<dbReference type="InterPro" id="IPR027304">
    <property type="entry name" value="Trigger_fact/SurA_dom_sf"/>
</dbReference>
<reference evidence="2" key="2">
    <citation type="submission" date="2020-09" db="EMBL/GenBank/DDBJ databases">
        <authorList>
            <person name="Sun Q."/>
            <person name="Ohkuma M."/>
        </authorList>
    </citation>
    <scope>NUCLEOTIDE SEQUENCE</scope>
    <source>
        <strain evidence="2">JCM 3276</strain>
    </source>
</reference>
<dbReference type="Proteomes" id="UP000660680">
    <property type="component" value="Unassembled WGS sequence"/>
</dbReference>
<proteinExistence type="predicted"/>
<comment type="caution">
    <text evidence="2">The sequence shown here is derived from an EMBL/GenBank/DDBJ whole genome shotgun (WGS) entry which is preliminary data.</text>
</comment>
<dbReference type="PROSITE" id="PS51257">
    <property type="entry name" value="PROKAR_LIPOPROTEIN"/>
    <property type="match status" value="1"/>
</dbReference>
<feature type="chain" id="PRO_5036733620" evidence="1">
    <location>
        <begin position="41"/>
        <end position="336"/>
    </location>
</feature>
<evidence type="ECO:0000256" key="1">
    <source>
        <dbReference type="SAM" id="SignalP"/>
    </source>
</evidence>